<evidence type="ECO:0000256" key="5">
    <source>
        <dbReference type="SAM" id="Phobius"/>
    </source>
</evidence>
<organism evidence="7 8">
    <name type="scientific">Candidatus Beckwithbacteria bacterium CG23_combo_of_CG06-09_8_20_14_all_34_8</name>
    <dbReference type="NCBI Taxonomy" id="1974497"/>
    <lineage>
        <taxon>Bacteria</taxon>
        <taxon>Candidatus Beckwithiibacteriota</taxon>
    </lineage>
</organism>
<keyword evidence="4" id="KW-0456">Lyase</keyword>
<feature type="transmembrane region" description="Helical" evidence="5">
    <location>
        <begin position="384"/>
        <end position="404"/>
    </location>
</feature>
<reference evidence="7 8" key="1">
    <citation type="submission" date="2017-09" db="EMBL/GenBank/DDBJ databases">
        <title>Depth-based differentiation of microbial function through sediment-hosted aquifers and enrichment of novel symbionts in the deep terrestrial subsurface.</title>
        <authorList>
            <person name="Probst A.J."/>
            <person name="Ladd B."/>
            <person name="Jarett J.K."/>
            <person name="Geller-Mcgrath D.E."/>
            <person name="Sieber C.M."/>
            <person name="Emerson J.B."/>
            <person name="Anantharaman K."/>
            <person name="Thomas B.C."/>
            <person name="Malmstrom R."/>
            <person name="Stieglmeier M."/>
            <person name="Klingl A."/>
            <person name="Woyke T."/>
            <person name="Ryan C.M."/>
            <person name="Banfield J.F."/>
        </authorList>
    </citation>
    <scope>NUCLEOTIDE SEQUENCE [LARGE SCALE GENOMIC DNA]</scope>
    <source>
        <strain evidence="7">CG23_combo_of_CG06-09_8_20_14_all_34_8</strain>
    </source>
</reference>
<gene>
    <name evidence="7" type="ORF">COX08_00160</name>
</gene>
<dbReference type="InterPro" id="IPR001509">
    <property type="entry name" value="Epimerase_deHydtase"/>
</dbReference>
<dbReference type="EMBL" id="PCSR01000003">
    <property type="protein sequence ID" value="PIP53598.1"/>
    <property type="molecule type" value="Genomic_DNA"/>
</dbReference>
<proteinExistence type="predicted"/>
<dbReference type="Pfam" id="PF13196">
    <property type="entry name" value="DUF4012"/>
    <property type="match status" value="1"/>
</dbReference>
<name>A0A2H0B9G6_9BACT</name>
<evidence type="ECO:0000256" key="4">
    <source>
        <dbReference type="ARBA" id="ARBA00023239"/>
    </source>
</evidence>
<keyword evidence="5" id="KW-1133">Transmembrane helix</keyword>
<dbReference type="GO" id="GO:0048040">
    <property type="term" value="F:UDP-glucuronate decarboxylase activity"/>
    <property type="evidence" value="ECO:0007669"/>
    <property type="project" value="TreeGrafter"/>
</dbReference>
<sequence length="1023" mass="115948">MISAHNNLPNNEINCLIIGNAGFLGYELAKKLLSQNCKVVCIDDKNRYNSAWKHMNQLSDNKNLLWLKSDQNINIEKYIEQAPDYIFHLSLIDFYESFDIETSLAQAYAAMNIETYLSLCQKTGTKFLLASIESLYEEGFLQLQQLDKKTIDRSIFWQIQEDIETLTIKTVEQSEVNARVVRVSDLCGLGISIKSPGVLNRLIFSALQTKTIILPNEGLDEVYLTHIEDVALGMIKAMFSQSSKGKMYALINKERISLLSIAHLIKKQLGDILIKYSAVDIDGERQGLTQAMINSQEVLGWFAHHHWEDGALDTLKWLQEIVPVKEINNIPPLISFQKKESLEISKSNLFNKVSSNFHGDTKINSQISSSKIQNQPTTIKKKHFVPPLTIQPPVVHFSLFSILNRITKKFFSSKKIAIKLLGIVCGLILFLVIIPQTLFELGYDAILANYQDNINYILNLGEKKQNMGSSQTIKNGVKFIQPMVMWQRKLIGNSNDKIYKTKLQSAVDLDKVSIDISKVHQNMELMLDVVLGRGVGDLTNLQQESKRELAAAFDEIAFIEAYLKKDNNNNDDLDKIVQVKNHITNWQEFILQIPELFAFDSRKVVAVMIGDSLELRPSGGFLDSVMLLTFEKGKLLDVQVKNVYELDASLKGIIKPPDELNYIIEQHLGESQWWLRDANMYADFPNKTAPRIAWFLQKQTSLSIGSVWAVDSYFIQNLIDLIGPVFLPEYNETINSDNFLDRLYFHANLNLGNEKNTASFLQTLTLRLSEKIKAASSVSLIKTLPFLSSQASQKHFMVWYGESGQELSLQPWSGEIKKIPNQVVEFGDLSVADYVMPVDINLGINKANYFITRSLNYNITLDNKSDSAVKIAYSLQNSSQTETWPSGSYKTMVWLYVPADAILDKVWVKNDNGDTIEVNNKDIEIVNDAGKKRVGLYLEIPPASKRLIELTYKIAKSLNENNTFGLYIQKQPGITTLPVQIVVNYPPSLKLSKLSQQVIKRSGYFELGQDLEKDIFFAVSFSP</sequence>
<keyword evidence="5" id="KW-0812">Transmembrane</keyword>
<dbReference type="Gene3D" id="3.40.50.720">
    <property type="entry name" value="NAD(P)-binding Rossmann-like Domain"/>
    <property type="match status" value="1"/>
</dbReference>
<dbReference type="InterPro" id="IPR044516">
    <property type="entry name" value="UXS-like"/>
</dbReference>
<comment type="cofactor">
    <cofactor evidence="1">
        <name>NAD(+)</name>
        <dbReference type="ChEBI" id="CHEBI:57540"/>
    </cofactor>
</comment>
<evidence type="ECO:0000256" key="1">
    <source>
        <dbReference type="ARBA" id="ARBA00001911"/>
    </source>
</evidence>
<dbReference type="InterPro" id="IPR025101">
    <property type="entry name" value="DUF4012"/>
</dbReference>
<evidence type="ECO:0000313" key="7">
    <source>
        <dbReference type="EMBL" id="PIP53598.1"/>
    </source>
</evidence>
<accession>A0A2H0B9G6</accession>
<feature type="transmembrane region" description="Helical" evidence="5">
    <location>
        <begin position="416"/>
        <end position="434"/>
    </location>
</feature>
<dbReference type="GO" id="GO:0042732">
    <property type="term" value="P:D-xylose metabolic process"/>
    <property type="evidence" value="ECO:0007669"/>
    <property type="project" value="InterPro"/>
</dbReference>
<dbReference type="GO" id="GO:0005737">
    <property type="term" value="C:cytoplasm"/>
    <property type="evidence" value="ECO:0007669"/>
    <property type="project" value="TreeGrafter"/>
</dbReference>
<keyword evidence="5" id="KW-0472">Membrane</keyword>
<evidence type="ECO:0000256" key="3">
    <source>
        <dbReference type="ARBA" id="ARBA00023027"/>
    </source>
</evidence>
<dbReference type="InterPro" id="IPR036291">
    <property type="entry name" value="NAD(P)-bd_dom_sf"/>
</dbReference>
<dbReference type="PANTHER" id="PTHR43078">
    <property type="entry name" value="UDP-GLUCURONIC ACID DECARBOXYLASE-RELATED"/>
    <property type="match status" value="1"/>
</dbReference>
<keyword evidence="2" id="KW-0210">Decarboxylase</keyword>
<dbReference type="AlphaFoldDB" id="A0A2H0B9G6"/>
<protein>
    <recommendedName>
        <fullName evidence="6">NAD-dependent epimerase/dehydratase domain-containing protein</fullName>
    </recommendedName>
</protein>
<evidence type="ECO:0000256" key="2">
    <source>
        <dbReference type="ARBA" id="ARBA00022793"/>
    </source>
</evidence>
<keyword evidence="3" id="KW-0520">NAD</keyword>
<dbReference type="PANTHER" id="PTHR43078:SF6">
    <property type="entry name" value="UDP-GLUCURONIC ACID DECARBOXYLASE 1"/>
    <property type="match status" value="1"/>
</dbReference>
<dbReference type="GO" id="GO:0070403">
    <property type="term" value="F:NAD+ binding"/>
    <property type="evidence" value="ECO:0007669"/>
    <property type="project" value="InterPro"/>
</dbReference>
<comment type="caution">
    <text evidence="7">The sequence shown here is derived from an EMBL/GenBank/DDBJ whole genome shotgun (WGS) entry which is preliminary data.</text>
</comment>
<feature type="domain" description="NAD-dependent epimerase/dehydratase" evidence="6">
    <location>
        <begin position="16"/>
        <end position="241"/>
    </location>
</feature>
<dbReference type="Proteomes" id="UP000229459">
    <property type="component" value="Unassembled WGS sequence"/>
</dbReference>
<dbReference type="Pfam" id="PF01370">
    <property type="entry name" value="Epimerase"/>
    <property type="match status" value="1"/>
</dbReference>
<evidence type="ECO:0000313" key="8">
    <source>
        <dbReference type="Proteomes" id="UP000229459"/>
    </source>
</evidence>
<evidence type="ECO:0000259" key="6">
    <source>
        <dbReference type="Pfam" id="PF01370"/>
    </source>
</evidence>
<dbReference type="SUPFAM" id="SSF51735">
    <property type="entry name" value="NAD(P)-binding Rossmann-fold domains"/>
    <property type="match status" value="1"/>
</dbReference>